<proteinExistence type="predicted"/>
<dbReference type="Proteomes" id="UP000275267">
    <property type="component" value="Unassembled WGS sequence"/>
</dbReference>
<dbReference type="EMBL" id="PQIB02000013">
    <property type="protein sequence ID" value="RLM75217.1"/>
    <property type="molecule type" value="Genomic_DNA"/>
</dbReference>
<sequence length="55" mass="6633">MILRTTRFVHTAINQSPQEHITADLVKCVWWTWIIIAHLLATVWEHRIIKFLSFF</sequence>
<protein>
    <submittedName>
        <fullName evidence="1">Uncharacterized protein</fullName>
    </submittedName>
</protein>
<gene>
    <name evidence="1" type="ORF">C2845_PM15G25240</name>
</gene>
<accession>A0A3L6QDD3</accession>
<name>A0A3L6QDD3_PANMI</name>
<comment type="caution">
    <text evidence="1">The sequence shown here is derived from an EMBL/GenBank/DDBJ whole genome shotgun (WGS) entry which is preliminary data.</text>
</comment>
<dbReference type="AlphaFoldDB" id="A0A3L6QDD3"/>
<keyword evidence="2" id="KW-1185">Reference proteome</keyword>
<reference evidence="2" key="1">
    <citation type="journal article" date="2019" name="Nat. Commun.">
        <title>The genome of broomcorn millet.</title>
        <authorList>
            <person name="Zou C."/>
            <person name="Miki D."/>
            <person name="Li D."/>
            <person name="Tang Q."/>
            <person name="Xiao L."/>
            <person name="Rajput S."/>
            <person name="Deng P."/>
            <person name="Jia W."/>
            <person name="Huang R."/>
            <person name="Zhang M."/>
            <person name="Sun Y."/>
            <person name="Hu J."/>
            <person name="Fu X."/>
            <person name="Schnable P.S."/>
            <person name="Li F."/>
            <person name="Zhang H."/>
            <person name="Feng B."/>
            <person name="Zhu X."/>
            <person name="Liu R."/>
            <person name="Schnable J.C."/>
            <person name="Zhu J.-K."/>
            <person name="Zhang H."/>
        </authorList>
    </citation>
    <scope>NUCLEOTIDE SEQUENCE [LARGE SCALE GENOMIC DNA]</scope>
</reference>
<evidence type="ECO:0000313" key="2">
    <source>
        <dbReference type="Proteomes" id="UP000275267"/>
    </source>
</evidence>
<evidence type="ECO:0000313" key="1">
    <source>
        <dbReference type="EMBL" id="RLM75217.1"/>
    </source>
</evidence>
<dbReference type="OrthoDB" id="9909019at2759"/>
<organism evidence="1 2">
    <name type="scientific">Panicum miliaceum</name>
    <name type="common">Proso millet</name>
    <name type="synonym">Broomcorn millet</name>
    <dbReference type="NCBI Taxonomy" id="4540"/>
    <lineage>
        <taxon>Eukaryota</taxon>
        <taxon>Viridiplantae</taxon>
        <taxon>Streptophyta</taxon>
        <taxon>Embryophyta</taxon>
        <taxon>Tracheophyta</taxon>
        <taxon>Spermatophyta</taxon>
        <taxon>Magnoliopsida</taxon>
        <taxon>Liliopsida</taxon>
        <taxon>Poales</taxon>
        <taxon>Poaceae</taxon>
        <taxon>PACMAD clade</taxon>
        <taxon>Panicoideae</taxon>
        <taxon>Panicodae</taxon>
        <taxon>Paniceae</taxon>
        <taxon>Panicinae</taxon>
        <taxon>Panicum</taxon>
        <taxon>Panicum sect. Panicum</taxon>
    </lineage>
</organism>